<dbReference type="Proteomes" id="UP000091918">
    <property type="component" value="Unassembled WGS sequence"/>
</dbReference>
<name>A0A1B7NS22_9EURO</name>
<feature type="region of interest" description="Disordered" evidence="1">
    <location>
        <begin position="22"/>
        <end position="57"/>
    </location>
</feature>
<feature type="compositionally biased region" description="Polar residues" evidence="1">
    <location>
        <begin position="22"/>
        <end position="44"/>
    </location>
</feature>
<evidence type="ECO:0008006" key="5">
    <source>
        <dbReference type="Google" id="ProtNLM"/>
    </source>
</evidence>
<dbReference type="AlphaFoldDB" id="A0A1B7NS22"/>
<dbReference type="GO" id="GO:0046933">
    <property type="term" value="F:proton-transporting ATP synthase activity, rotational mechanism"/>
    <property type="evidence" value="ECO:0007669"/>
    <property type="project" value="TreeGrafter"/>
</dbReference>
<dbReference type="PANTHER" id="PTHR28060:SF1">
    <property type="entry name" value="ATP SYNTHASE SUBUNIT J, MITOCHONDRIAL"/>
    <property type="match status" value="1"/>
</dbReference>
<gene>
    <name evidence="3" type="ORF">ACJ72_06092</name>
</gene>
<proteinExistence type="predicted"/>
<evidence type="ECO:0000313" key="4">
    <source>
        <dbReference type="Proteomes" id="UP000091918"/>
    </source>
</evidence>
<dbReference type="InterPro" id="IPR006995">
    <property type="entry name" value="ATP_synth_F0_jsu"/>
</dbReference>
<dbReference type="Pfam" id="PF04911">
    <property type="entry name" value="ATP-synt_J"/>
    <property type="match status" value="1"/>
</dbReference>
<dbReference type="STRING" id="1658172.A0A1B7NS22"/>
<dbReference type="GO" id="GO:0045259">
    <property type="term" value="C:proton-transporting ATP synthase complex"/>
    <property type="evidence" value="ECO:0007669"/>
    <property type="project" value="InterPro"/>
</dbReference>
<keyword evidence="2" id="KW-1133">Transmembrane helix</keyword>
<evidence type="ECO:0000313" key="3">
    <source>
        <dbReference type="EMBL" id="OAX79588.1"/>
    </source>
</evidence>
<dbReference type="OrthoDB" id="5520611at2759"/>
<keyword evidence="2" id="KW-0472">Membrane</keyword>
<reference evidence="3 4" key="1">
    <citation type="submission" date="2015-07" db="EMBL/GenBank/DDBJ databases">
        <title>Emmonsia species relationships and genome sequence.</title>
        <authorList>
            <person name="Cuomo C.A."/>
            <person name="Schwartz I.S."/>
            <person name="Kenyon C."/>
            <person name="de Hoog G.S."/>
            <person name="Govender N.P."/>
            <person name="Botha A."/>
            <person name="Moreno L."/>
            <person name="de Vries M."/>
            <person name="Munoz J.F."/>
            <person name="Stielow J.B."/>
        </authorList>
    </citation>
    <scope>NUCLEOTIDE SEQUENCE [LARGE SCALE GENOMIC DNA]</scope>
    <source>
        <strain evidence="3 4">CBS 136260</strain>
    </source>
</reference>
<feature type="region of interest" description="Disordered" evidence="1">
    <location>
        <begin position="114"/>
        <end position="133"/>
    </location>
</feature>
<dbReference type="EMBL" id="LGUA01000968">
    <property type="protein sequence ID" value="OAX79588.1"/>
    <property type="molecule type" value="Genomic_DNA"/>
</dbReference>
<organism evidence="3 4">
    <name type="scientific">Emergomyces africanus</name>
    <dbReference type="NCBI Taxonomy" id="1955775"/>
    <lineage>
        <taxon>Eukaryota</taxon>
        <taxon>Fungi</taxon>
        <taxon>Dikarya</taxon>
        <taxon>Ascomycota</taxon>
        <taxon>Pezizomycotina</taxon>
        <taxon>Eurotiomycetes</taxon>
        <taxon>Eurotiomycetidae</taxon>
        <taxon>Onygenales</taxon>
        <taxon>Ajellomycetaceae</taxon>
        <taxon>Emergomyces</taxon>
    </lineage>
</organism>
<dbReference type="PANTHER" id="PTHR28060">
    <property type="entry name" value="ATP SYNTHASE SUBUNIT J, MITOCHONDRIAL"/>
    <property type="match status" value="1"/>
</dbReference>
<accession>A0A1B7NS22</accession>
<evidence type="ECO:0000256" key="1">
    <source>
        <dbReference type="SAM" id="MobiDB-lite"/>
    </source>
</evidence>
<feature type="transmembrane region" description="Helical" evidence="2">
    <location>
        <begin position="88"/>
        <end position="110"/>
    </location>
</feature>
<sequence length="133" mass="14704">MELLNVYLLKFQRGQNQCTDHVMPSTSHSDFPSSKNVQQHDNPSQAPPRIPPLSHLPTGANQGLSIIHIIFDMSLLGRKFPAPVAKPMLPFFAAGLIVLYGVNGFANVLINTDEFKNDPRNPRAQPAKAPEKH</sequence>
<evidence type="ECO:0000256" key="2">
    <source>
        <dbReference type="SAM" id="Phobius"/>
    </source>
</evidence>
<protein>
    <recommendedName>
        <fullName evidence="5">F-type H+-transporting ATPase subunit J</fullName>
    </recommendedName>
</protein>
<keyword evidence="2" id="KW-0812">Transmembrane</keyword>
<comment type="caution">
    <text evidence="3">The sequence shown here is derived from an EMBL/GenBank/DDBJ whole genome shotgun (WGS) entry which is preliminary data.</text>
</comment>
<keyword evidence="4" id="KW-1185">Reference proteome</keyword>